<evidence type="ECO:0000313" key="2">
    <source>
        <dbReference type="EMBL" id="RUT44447.1"/>
    </source>
</evidence>
<sequence>MKRKWLLYIIIILLCSNLITLYFLWNSRPVVESQKDTNNFVLYELEGKGDNWQVNDYKVLKTTTKIKRSLARLVYLGESNQLDQSTYFTFQVIEENKVVYSNEYTSEGGSISILLNIDDLGSIESELTKFDMDISRENIENTEIKLIWEDNNGKINEETIKLSIIDEVSDVYLKPNK</sequence>
<evidence type="ECO:0000256" key="1">
    <source>
        <dbReference type="SAM" id="Phobius"/>
    </source>
</evidence>
<comment type="caution">
    <text evidence="2">The sequence shown here is derived from an EMBL/GenBank/DDBJ whole genome shotgun (WGS) entry which is preliminary data.</text>
</comment>
<dbReference type="AlphaFoldDB" id="A0A3S1DPR4"/>
<keyword evidence="3" id="KW-1185">Reference proteome</keyword>
<organism evidence="2 3">
    <name type="scientific">Paenibacillus anaericanus</name>
    <dbReference type="NCBI Taxonomy" id="170367"/>
    <lineage>
        <taxon>Bacteria</taxon>
        <taxon>Bacillati</taxon>
        <taxon>Bacillota</taxon>
        <taxon>Bacilli</taxon>
        <taxon>Bacillales</taxon>
        <taxon>Paenibacillaceae</taxon>
        <taxon>Paenibacillus</taxon>
    </lineage>
</organism>
<proteinExistence type="predicted"/>
<dbReference type="OrthoDB" id="2657109at2"/>
<dbReference type="RefSeq" id="WP_148125751.1">
    <property type="nucleotide sequence ID" value="NZ_RZNY01000015.1"/>
</dbReference>
<accession>A0A3S1DPR4</accession>
<gene>
    <name evidence="2" type="ORF">EJP82_17680</name>
</gene>
<keyword evidence="1" id="KW-1133">Transmembrane helix</keyword>
<evidence type="ECO:0000313" key="3">
    <source>
        <dbReference type="Proteomes" id="UP000279446"/>
    </source>
</evidence>
<keyword evidence="1" id="KW-0812">Transmembrane</keyword>
<protein>
    <submittedName>
        <fullName evidence="2">Uncharacterized protein</fullName>
    </submittedName>
</protein>
<reference evidence="2 3" key="1">
    <citation type="submission" date="2018-12" db="EMBL/GenBank/DDBJ databases">
        <authorList>
            <person name="Sun L."/>
            <person name="Chen Z."/>
        </authorList>
    </citation>
    <scope>NUCLEOTIDE SEQUENCE [LARGE SCALE GENOMIC DNA]</scope>
    <source>
        <strain evidence="2 3">DSM 15890</strain>
    </source>
</reference>
<dbReference type="EMBL" id="RZNY01000015">
    <property type="protein sequence ID" value="RUT44447.1"/>
    <property type="molecule type" value="Genomic_DNA"/>
</dbReference>
<name>A0A3S1DPR4_9BACL</name>
<keyword evidence="1" id="KW-0472">Membrane</keyword>
<dbReference type="Proteomes" id="UP000279446">
    <property type="component" value="Unassembled WGS sequence"/>
</dbReference>
<feature type="transmembrane region" description="Helical" evidence="1">
    <location>
        <begin position="5"/>
        <end position="25"/>
    </location>
</feature>